<gene>
    <name evidence="2" type="ORF">YALI1_A15311g</name>
</gene>
<dbReference type="RefSeq" id="XP_065950120.2">
    <property type="nucleotide sequence ID" value="XM_066094048.2"/>
</dbReference>
<organism evidence="2 3">
    <name type="scientific">Yarrowia lipolytica</name>
    <name type="common">Candida lipolytica</name>
    <dbReference type="NCBI Taxonomy" id="4952"/>
    <lineage>
        <taxon>Eukaryota</taxon>
        <taxon>Fungi</taxon>
        <taxon>Dikarya</taxon>
        <taxon>Ascomycota</taxon>
        <taxon>Saccharomycotina</taxon>
        <taxon>Dipodascomycetes</taxon>
        <taxon>Dipodascales</taxon>
        <taxon>Dipodascales incertae sedis</taxon>
        <taxon>Yarrowia</taxon>
    </lineage>
</organism>
<proteinExistence type="predicted"/>
<protein>
    <submittedName>
        <fullName evidence="2">Uncharacterized protein</fullName>
    </submittedName>
</protein>
<evidence type="ECO:0000256" key="1">
    <source>
        <dbReference type="SAM" id="MobiDB-lite"/>
    </source>
</evidence>
<dbReference type="AlphaFoldDB" id="A0A1D8N4V9"/>
<feature type="compositionally biased region" description="Polar residues" evidence="1">
    <location>
        <begin position="126"/>
        <end position="135"/>
    </location>
</feature>
<accession>A0A1D8N4V9</accession>
<dbReference type="EMBL" id="CP017553">
    <property type="protein sequence ID" value="AOW00678.1"/>
    <property type="molecule type" value="Genomic_DNA"/>
</dbReference>
<dbReference type="Proteomes" id="UP000182444">
    <property type="component" value="Chromosome 1A"/>
</dbReference>
<sequence length="166" mass="19200">MSSPVVETSLCNSSESQDDLSVDAYLRSLESRVRNLDGSVLLARTESFGEEVAQMSAEDEDYKVKYAVLKTMQYLLLPASNQLPHQTQSPEVRQKQKLQNSSDKRKVKYAKVKRNWRKKRIPSKGPDNSSLSDGSSFWADQKSEREEQQKEQRNQRHRRRVPDLEL</sequence>
<dbReference type="GeneID" id="90949373"/>
<dbReference type="KEGG" id="yli:90949373"/>
<feature type="compositionally biased region" description="Basic residues" evidence="1">
    <location>
        <begin position="105"/>
        <end position="122"/>
    </location>
</feature>
<name>A0A1D8N4V9_YARLL</name>
<feature type="compositionally biased region" description="Polar residues" evidence="1">
    <location>
        <begin position="83"/>
        <end position="101"/>
    </location>
</feature>
<evidence type="ECO:0000313" key="3">
    <source>
        <dbReference type="Proteomes" id="UP000182444"/>
    </source>
</evidence>
<evidence type="ECO:0000313" key="2">
    <source>
        <dbReference type="EMBL" id="AOW00678.1"/>
    </source>
</evidence>
<feature type="compositionally biased region" description="Basic and acidic residues" evidence="1">
    <location>
        <begin position="141"/>
        <end position="154"/>
    </location>
</feature>
<dbReference type="VEuPathDB" id="FungiDB:YALI1_A15311g"/>
<reference evidence="2 3" key="1">
    <citation type="journal article" date="2016" name="PLoS ONE">
        <title>Sequence Assembly of Yarrowia lipolytica Strain W29/CLIB89 Shows Transposable Element Diversity.</title>
        <authorList>
            <person name="Magnan C."/>
            <person name="Yu J."/>
            <person name="Chang I."/>
            <person name="Jahn E."/>
            <person name="Kanomata Y."/>
            <person name="Wu J."/>
            <person name="Zeller M."/>
            <person name="Oakes M."/>
            <person name="Baldi P."/>
            <person name="Sandmeyer S."/>
        </authorList>
    </citation>
    <scope>NUCLEOTIDE SEQUENCE [LARGE SCALE GENOMIC DNA]</scope>
    <source>
        <strain evidence="3">CLIB89(W29)</strain>
    </source>
</reference>
<feature type="region of interest" description="Disordered" evidence="1">
    <location>
        <begin position="83"/>
        <end position="166"/>
    </location>
</feature>